<proteinExistence type="predicted"/>
<comment type="caution">
    <text evidence="1">The sequence shown here is derived from an EMBL/GenBank/DDBJ whole genome shotgun (WGS) entry which is preliminary data.</text>
</comment>
<dbReference type="InterPro" id="IPR010005">
    <property type="entry name" value="Formate_DH_maturation_HycH"/>
</dbReference>
<keyword evidence="2" id="KW-1185">Reference proteome</keyword>
<organism evidence="1 2">
    <name type="scientific">Azospirillum endophyticum</name>
    <dbReference type="NCBI Taxonomy" id="2800326"/>
    <lineage>
        <taxon>Bacteria</taxon>
        <taxon>Pseudomonadati</taxon>
        <taxon>Pseudomonadota</taxon>
        <taxon>Alphaproteobacteria</taxon>
        <taxon>Rhodospirillales</taxon>
        <taxon>Azospirillaceae</taxon>
        <taxon>Azospirillum</taxon>
    </lineage>
</organism>
<dbReference type="EMBL" id="JAENHM010000064">
    <property type="protein sequence ID" value="MBK1840498.1"/>
    <property type="molecule type" value="Genomic_DNA"/>
</dbReference>
<dbReference type="Pfam" id="PF07450">
    <property type="entry name" value="HycH"/>
    <property type="match status" value="1"/>
</dbReference>
<protein>
    <submittedName>
        <fullName evidence="1">Formate hydrogenlyase maturation HycH family protein</fullName>
    </submittedName>
</protein>
<dbReference type="Proteomes" id="UP000652760">
    <property type="component" value="Unassembled WGS sequence"/>
</dbReference>
<evidence type="ECO:0000313" key="2">
    <source>
        <dbReference type="Proteomes" id="UP000652760"/>
    </source>
</evidence>
<evidence type="ECO:0000313" key="1">
    <source>
        <dbReference type="EMBL" id="MBK1840498.1"/>
    </source>
</evidence>
<sequence>MSTLAQAADPGSIPGLRAGRGATPEVVFYQLNAKVLERKEDIPEDAKQVVYYSLAIGHHIGVFDCFKPAFRCTTAVFDRVLDALKDSDEAHRKLSGLLRFGEITVDSTHVRLLTTAVDAALPNAPPDVAAWLDRLRTALDAIRREPAIYLMGRRLS</sequence>
<name>A0ABS1FAW4_9PROT</name>
<gene>
    <name evidence="1" type="ORF">JHL17_24145</name>
</gene>
<reference evidence="2" key="1">
    <citation type="submission" date="2021-01" db="EMBL/GenBank/DDBJ databases">
        <title>Genome public.</title>
        <authorList>
            <person name="Liu C."/>
            <person name="Sun Q."/>
        </authorList>
    </citation>
    <scope>NUCLEOTIDE SEQUENCE [LARGE SCALE GENOMIC DNA]</scope>
    <source>
        <strain evidence="2">YIM B02556</strain>
    </source>
</reference>
<dbReference type="RefSeq" id="WP_200197104.1">
    <property type="nucleotide sequence ID" value="NZ_JAENHM010000064.1"/>
</dbReference>
<accession>A0ABS1FAW4</accession>
<dbReference type="NCBIfam" id="NF011664">
    <property type="entry name" value="PRK15084.1"/>
    <property type="match status" value="1"/>
</dbReference>